<name>A0A2A4T3B9_9DELT</name>
<dbReference type="PANTHER" id="PTHR36842">
    <property type="entry name" value="PROTEIN TOLB HOMOLOG"/>
    <property type="match status" value="1"/>
</dbReference>
<dbReference type="Proteomes" id="UP000218113">
    <property type="component" value="Unassembled WGS sequence"/>
</dbReference>
<dbReference type="EMBL" id="NVSR01000049">
    <property type="protein sequence ID" value="PCI27779.1"/>
    <property type="molecule type" value="Genomic_DNA"/>
</dbReference>
<dbReference type="AlphaFoldDB" id="A0A2A4T3B9"/>
<accession>A0A2A4T3B9</accession>
<evidence type="ECO:0000313" key="3">
    <source>
        <dbReference type="EMBL" id="PCI27779.1"/>
    </source>
</evidence>
<keyword evidence="2" id="KW-0732">Signal</keyword>
<reference evidence="4" key="1">
    <citation type="submission" date="2017-08" db="EMBL/GenBank/DDBJ databases">
        <title>A dynamic microbial community with high functional redundancy inhabits the cold, oxic subseafloor aquifer.</title>
        <authorList>
            <person name="Tully B.J."/>
            <person name="Wheat C.G."/>
            <person name="Glazer B.T."/>
            <person name="Huber J.A."/>
        </authorList>
    </citation>
    <scope>NUCLEOTIDE SEQUENCE [LARGE SCALE GENOMIC DNA]</scope>
</reference>
<evidence type="ECO:0000256" key="1">
    <source>
        <dbReference type="ARBA" id="ARBA00009820"/>
    </source>
</evidence>
<sequence>MIKKWKRLIVLLLGLNLLLGEANLWAEQDDPDIIDIWGSNFGRLSIALEVETQGQKQRVELLKLKKTFQNYLRWSGLFDLKKTSLEADLILTLRTTSPTSFQAIVRSAEDSELYQSQRVPLWGKRREHSITELVEEIIYQLTGQKSILRSAVVFVEKGGSKGYRLVLTDPFGKHRRVLVNDGELNLLPRWKGDARSFLYTSLRRLGSQLMRYDFSNGTSKVLIQNEGTLSGGSWNAEGDKLVVSLANQGNSDLFLFRRGSKKKERLTFRSSIESNPSLSPDGTRLLFASDRSGSIQIYQRNLLTGETYRMTFEGNYNVEPRWSLDGNYIVYAGIKKGKFQIFFMDKDGIVVRQLTDSQFSSEQPVWSPDGRQIMYLRKIRGEQKLFIMRIDGSFKRRLTNSGRGISEFNPAWTAAYKWPAAQ</sequence>
<organism evidence="3 4">
    <name type="scientific">SAR324 cluster bacterium</name>
    <dbReference type="NCBI Taxonomy" id="2024889"/>
    <lineage>
        <taxon>Bacteria</taxon>
        <taxon>Deltaproteobacteria</taxon>
        <taxon>SAR324 cluster</taxon>
    </lineage>
</organism>
<evidence type="ECO:0008006" key="5">
    <source>
        <dbReference type="Google" id="ProtNLM"/>
    </source>
</evidence>
<dbReference type="Pfam" id="PF07676">
    <property type="entry name" value="PD40"/>
    <property type="match status" value="3"/>
</dbReference>
<dbReference type="PANTHER" id="PTHR36842:SF1">
    <property type="entry name" value="PROTEIN TOLB"/>
    <property type="match status" value="1"/>
</dbReference>
<protein>
    <recommendedName>
        <fullName evidence="5">Tol-Pal system beta propeller repeat protein TolB</fullName>
    </recommendedName>
</protein>
<dbReference type="InterPro" id="IPR011042">
    <property type="entry name" value="6-blade_b-propeller_TolB-like"/>
</dbReference>
<proteinExistence type="inferred from homology"/>
<comment type="similarity">
    <text evidence="1">Belongs to the TolB family.</text>
</comment>
<dbReference type="Gene3D" id="2.120.10.30">
    <property type="entry name" value="TolB, C-terminal domain"/>
    <property type="match status" value="1"/>
</dbReference>
<comment type="caution">
    <text evidence="3">The sequence shown here is derived from an EMBL/GenBank/DDBJ whole genome shotgun (WGS) entry which is preliminary data.</text>
</comment>
<feature type="signal peptide" evidence="2">
    <location>
        <begin position="1"/>
        <end position="26"/>
    </location>
</feature>
<feature type="chain" id="PRO_5012359276" description="Tol-Pal system beta propeller repeat protein TolB" evidence="2">
    <location>
        <begin position="27"/>
        <end position="422"/>
    </location>
</feature>
<gene>
    <name evidence="3" type="ORF">COB67_07770</name>
</gene>
<evidence type="ECO:0000313" key="4">
    <source>
        <dbReference type="Proteomes" id="UP000218113"/>
    </source>
</evidence>
<dbReference type="Gene3D" id="2.120.10.60">
    <property type="entry name" value="Tricorn protease N-terminal domain"/>
    <property type="match status" value="1"/>
</dbReference>
<dbReference type="InterPro" id="IPR011659">
    <property type="entry name" value="WD40"/>
</dbReference>
<evidence type="ECO:0000256" key="2">
    <source>
        <dbReference type="SAM" id="SignalP"/>
    </source>
</evidence>
<dbReference type="SUPFAM" id="SSF69304">
    <property type="entry name" value="Tricorn protease N-terminal domain"/>
    <property type="match status" value="1"/>
</dbReference>